<dbReference type="InterPro" id="IPR039420">
    <property type="entry name" value="WalR-like"/>
</dbReference>
<dbReference type="KEGG" id="micc:AUP74_01285"/>
<evidence type="ECO:0000256" key="3">
    <source>
        <dbReference type="ARBA" id="ARBA00023015"/>
    </source>
</evidence>
<evidence type="ECO:0000313" key="11">
    <source>
        <dbReference type="Proteomes" id="UP000095672"/>
    </source>
</evidence>
<dbReference type="PATRIC" id="fig|1769779.3.peg.1303"/>
<evidence type="ECO:0000259" key="9">
    <source>
        <dbReference type="PROSITE" id="PS51755"/>
    </source>
</evidence>
<feature type="domain" description="Response regulatory" evidence="8">
    <location>
        <begin position="16"/>
        <end position="131"/>
    </location>
</feature>
<dbReference type="Pfam" id="PF00072">
    <property type="entry name" value="Response_reg"/>
    <property type="match status" value="1"/>
</dbReference>
<evidence type="ECO:0000256" key="6">
    <source>
        <dbReference type="PROSITE-ProRule" id="PRU00169"/>
    </source>
</evidence>
<gene>
    <name evidence="10" type="primary">yedW</name>
    <name evidence="10" type="ORF">AUP74_01285</name>
</gene>
<keyword evidence="4 7" id="KW-0238">DNA-binding</keyword>
<dbReference type="InterPro" id="IPR001789">
    <property type="entry name" value="Sig_transdc_resp-reg_receiver"/>
</dbReference>
<dbReference type="AlphaFoldDB" id="A0A1C9W6G1"/>
<feature type="modified residue" description="4-aspartylphosphate" evidence="6">
    <location>
        <position position="65"/>
    </location>
</feature>
<dbReference type="SMART" id="SM00448">
    <property type="entry name" value="REC"/>
    <property type="match status" value="1"/>
</dbReference>
<dbReference type="InterPro" id="IPR001867">
    <property type="entry name" value="OmpR/PhoB-type_DNA-bd"/>
</dbReference>
<dbReference type="STRING" id="1769779.AUP74_01285"/>
<name>A0A1C9W6G1_9GAMM</name>
<keyword evidence="3" id="KW-0805">Transcription regulation</keyword>
<dbReference type="Gene3D" id="3.40.50.2300">
    <property type="match status" value="1"/>
</dbReference>
<accession>A0A1C9W6G1</accession>
<dbReference type="Gene3D" id="6.10.250.690">
    <property type="match status" value="1"/>
</dbReference>
<evidence type="ECO:0000256" key="1">
    <source>
        <dbReference type="ARBA" id="ARBA00022553"/>
    </source>
</evidence>
<dbReference type="CDD" id="cd00383">
    <property type="entry name" value="trans_reg_C"/>
    <property type="match status" value="1"/>
</dbReference>
<dbReference type="Gene3D" id="1.10.10.10">
    <property type="entry name" value="Winged helix-like DNA-binding domain superfamily/Winged helix DNA-binding domain"/>
    <property type="match status" value="1"/>
</dbReference>
<keyword evidence="5" id="KW-0804">Transcription</keyword>
<keyword evidence="1 6" id="KW-0597">Phosphoprotein</keyword>
<reference evidence="11" key="1">
    <citation type="submission" date="2016-01" db="EMBL/GenBank/DDBJ databases">
        <title>Complete genome sequence of Microbulbifer sp. CCB-MM1, a halophile isolated from Matang Mangrove Forest, Perak.</title>
        <authorList>
            <person name="Moh T.H."/>
            <person name="Dinesh B."/>
            <person name="Lau N.-S."/>
            <person name="Go F."/>
            <person name="Alexander Chong S.-C."/>
        </authorList>
    </citation>
    <scope>NUCLEOTIDE SEQUENCE [LARGE SCALE GENOMIC DNA]</scope>
    <source>
        <strain evidence="11">CCB-MM1</strain>
    </source>
</reference>
<dbReference type="SUPFAM" id="SSF52172">
    <property type="entry name" value="CheY-like"/>
    <property type="match status" value="1"/>
</dbReference>
<dbReference type="Proteomes" id="UP000095672">
    <property type="component" value="Chromosome"/>
</dbReference>
<dbReference type="InterPro" id="IPR011006">
    <property type="entry name" value="CheY-like_superfamily"/>
</dbReference>
<dbReference type="GO" id="GO:0000976">
    <property type="term" value="F:transcription cis-regulatory region binding"/>
    <property type="evidence" value="ECO:0007669"/>
    <property type="project" value="TreeGrafter"/>
</dbReference>
<dbReference type="PANTHER" id="PTHR48111">
    <property type="entry name" value="REGULATOR OF RPOS"/>
    <property type="match status" value="1"/>
</dbReference>
<dbReference type="PANTHER" id="PTHR48111:SF22">
    <property type="entry name" value="REGULATOR OF RPOS"/>
    <property type="match status" value="1"/>
</dbReference>
<feature type="DNA-binding region" description="OmpR/PhoB-type" evidence="7">
    <location>
        <begin position="139"/>
        <end position="236"/>
    </location>
</feature>
<dbReference type="GO" id="GO:0006355">
    <property type="term" value="P:regulation of DNA-templated transcription"/>
    <property type="evidence" value="ECO:0007669"/>
    <property type="project" value="InterPro"/>
</dbReference>
<feature type="domain" description="OmpR/PhoB-type" evidence="9">
    <location>
        <begin position="139"/>
        <end position="236"/>
    </location>
</feature>
<dbReference type="GO" id="GO:0005829">
    <property type="term" value="C:cytosol"/>
    <property type="evidence" value="ECO:0007669"/>
    <property type="project" value="TreeGrafter"/>
</dbReference>
<evidence type="ECO:0000256" key="4">
    <source>
        <dbReference type="ARBA" id="ARBA00023125"/>
    </source>
</evidence>
<dbReference type="PROSITE" id="PS51755">
    <property type="entry name" value="OMPR_PHOB"/>
    <property type="match status" value="1"/>
</dbReference>
<dbReference type="FunFam" id="3.40.50.2300:FF:000001">
    <property type="entry name" value="DNA-binding response regulator PhoB"/>
    <property type="match status" value="1"/>
</dbReference>
<dbReference type="EMBL" id="CP014143">
    <property type="protein sequence ID" value="AOS96744.1"/>
    <property type="molecule type" value="Genomic_DNA"/>
</dbReference>
<dbReference type="SMART" id="SM00862">
    <property type="entry name" value="Trans_reg_C"/>
    <property type="match status" value="1"/>
</dbReference>
<evidence type="ECO:0000256" key="2">
    <source>
        <dbReference type="ARBA" id="ARBA00023012"/>
    </source>
</evidence>
<keyword evidence="2" id="KW-0902">Two-component regulatory system</keyword>
<dbReference type="PROSITE" id="PS50110">
    <property type="entry name" value="RESPONSE_REGULATORY"/>
    <property type="match status" value="1"/>
</dbReference>
<evidence type="ECO:0000256" key="7">
    <source>
        <dbReference type="PROSITE-ProRule" id="PRU01091"/>
    </source>
</evidence>
<evidence type="ECO:0000256" key="5">
    <source>
        <dbReference type="ARBA" id="ARBA00023163"/>
    </source>
</evidence>
<evidence type="ECO:0000313" key="10">
    <source>
        <dbReference type="EMBL" id="AOS96744.1"/>
    </source>
</evidence>
<dbReference type="GO" id="GO:0000156">
    <property type="term" value="F:phosphorelay response regulator activity"/>
    <property type="evidence" value="ECO:0007669"/>
    <property type="project" value="TreeGrafter"/>
</dbReference>
<dbReference type="Pfam" id="PF00486">
    <property type="entry name" value="Trans_reg_C"/>
    <property type="match status" value="1"/>
</dbReference>
<dbReference type="GO" id="GO:0032993">
    <property type="term" value="C:protein-DNA complex"/>
    <property type="evidence" value="ECO:0007669"/>
    <property type="project" value="TreeGrafter"/>
</dbReference>
<protein>
    <submittedName>
        <fullName evidence="10">Putative transcriptional regulatory protein YedW</fullName>
    </submittedName>
</protein>
<evidence type="ECO:0000259" key="8">
    <source>
        <dbReference type="PROSITE" id="PS50110"/>
    </source>
</evidence>
<organism evidence="10 11">
    <name type="scientific">Microbulbifer aggregans</name>
    <dbReference type="NCBI Taxonomy" id="1769779"/>
    <lineage>
        <taxon>Bacteria</taxon>
        <taxon>Pseudomonadati</taxon>
        <taxon>Pseudomonadota</taxon>
        <taxon>Gammaproteobacteria</taxon>
        <taxon>Cellvibrionales</taxon>
        <taxon>Microbulbiferaceae</taxon>
        <taxon>Microbulbifer</taxon>
    </lineage>
</organism>
<dbReference type="SUPFAM" id="SSF46894">
    <property type="entry name" value="C-terminal effector domain of the bipartite response regulators"/>
    <property type="match status" value="1"/>
</dbReference>
<keyword evidence="11" id="KW-1185">Reference proteome</keyword>
<dbReference type="InterPro" id="IPR016032">
    <property type="entry name" value="Sig_transdc_resp-reg_C-effctor"/>
</dbReference>
<sequence length="240" mass="27361">MPFHLANRTAPVNNLKILLVEDNPTLARQTGEFLEGHGWNVDFAGNGRLGLQLALEEIYDLILLDLNLPDMDGVELCREFRKRATVTAPVLMLTARDAFDDKARGFHSGADDYLCKPFDPRELALRCRALVRRRELHRKDEIRIGTLQVRGRGREAERDGQPLRLTAITSSILWELACAYPDPLSRAELSHRIWGDNPPDSDALKSHIYSLRRQLDRPFPDPMLRTISNIGYRLEQPGED</sequence>
<proteinExistence type="predicted"/>
<dbReference type="InterPro" id="IPR036388">
    <property type="entry name" value="WH-like_DNA-bd_sf"/>
</dbReference>